<keyword evidence="2" id="KW-1185">Reference proteome</keyword>
<gene>
    <name evidence="1" type="ORF">DPEC_G00271320</name>
</gene>
<name>A0ACC2FPX1_DALPE</name>
<dbReference type="Proteomes" id="UP001157502">
    <property type="component" value="Chromosome 24"/>
</dbReference>
<dbReference type="EMBL" id="CM055751">
    <property type="protein sequence ID" value="KAJ7993332.1"/>
    <property type="molecule type" value="Genomic_DNA"/>
</dbReference>
<evidence type="ECO:0000313" key="1">
    <source>
        <dbReference type="EMBL" id="KAJ7993332.1"/>
    </source>
</evidence>
<proteinExistence type="predicted"/>
<protein>
    <submittedName>
        <fullName evidence="1">Uncharacterized protein</fullName>
    </submittedName>
</protein>
<comment type="caution">
    <text evidence="1">The sequence shown here is derived from an EMBL/GenBank/DDBJ whole genome shotgun (WGS) entry which is preliminary data.</text>
</comment>
<accession>A0ACC2FPX1</accession>
<evidence type="ECO:0000313" key="2">
    <source>
        <dbReference type="Proteomes" id="UP001157502"/>
    </source>
</evidence>
<reference evidence="1" key="1">
    <citation type="submission" date="2021-05" db="EMBL/GenBank/DDBJ databases">
        <authorList>
            <person name="Pan Q."/>
            <person name="Jouanno E."/>
            <person name="Zahm M."/>
            <person name="Klopp C."/>
            <person name="Cabau C."/>
            <person name="Louis A."/>
            <person name="Berthelot C."/>
            <person name="Parey E."/>
            <person name="Roest Crollius H."/>
            <person name="Montfort J."/>
            <person name="Robinson-Rechavi M."/>
            <person name="Bouchez O."/>
            <person name="Lampietro C."/>
            <person name="Lopez Roques C."/>
            <person name="Donnadieu C."/>
            <person name="Postlethwait J."/>
            <person name="Bobe J."/>
            <person name="Dillon D."/>
            <person name="Chandos A."/>
            <person name="von Hippel F."/>
            <person name="Guiguen Y."/>
        </authorList>
    </citation>
    <scope>NUCLEOTIDE SEQUENCE</scope>
    <source>
        <strain evidence="1">YG-Jan2019</strain>
    </source>
</reference>
<organism evidence="1 2">
    <name type="scientific">Dallia pectoralis</name>
    <name type="common">Alaska blackfish</name>
    <dbReference type="NCBI Taxonomy" id="75939"/>
    <lineage>
        <taxon>Eukaryota</taxon>
        <taxon>Metazoa</taxon>
        <taxon>Chordata</taxon>
        <taxon>Craniata</taxon>
        <taxon>Vertebrata</taxon>
        <taxon>Euteleostomi</taxon>
        <taxon>Actinopterygii</taxon>
        <taxon>Neopterygii</taxon>
        <taxon>Teleostei</taxon>
        <taxon>Protacanthopterygii</taxon>
        <taxon>Esociformes</taxon>
        <taxon>Umbridae</taxon>
        <taxon>Dallia</taxon>
    </lineage>
</organism>
<sequence>MAVPVLMFAGGVIGNIIAIAALSGSNQGRKSSAFFALVCGLAVTDLLGTCLASPITIATYLDRNVLDDRNLCDFHSFLLLFFGVAGLSIICAMSGERYLAICCPYAYQRCGIDKHFAHKCLFCIYFCNIVFCCLPVMGMSESMCQPSQTWCFIDWRASDLLPAAYSFLYASVSFLLILMTIILNCAVCGTLLIMRRRKVHNPVSRGSTRARWTALSSDVEAQMMTVLMVTSAVVLGCSAPLVVRVFTNQMTQTENSHADLAAIRIASINAILDPWIYIILRRTLFRKVRKFSKRVYSSRKGRTSDNQEGLATTPET</sequence>